<name>A0A5B7ILU5_PORTR</name>
<comment type="caution">
    <text evidence="1">The sequence shown here is derived from an EMBL/GenBank/DDBJ whole genome shotgun (WGS) entry which is preliminary data.</text>
</comment>
<organism evidence="1 2">
    <name type="scientific">Portunus trituberculatus</name>
    <name type="common">Swimming crab</name>
    <name type="synonym">Neptunus trituberculatus</name>
    <dbReference type="NCBI Taxonomy" id="210409"/>
    <lineage>
        <taxon>Eukaryota</taxon>
        <taxon>Metazoa</taxon>
        <taxon>Ecdysozoa</taxon>
        <taxon>Arthropoda</taxon>
        <taxon>Crustacea</taxon>
        <taxon>Multicrustacea</taxon>
        <taxon>Malacostraca</taxon>
        <taxon>Eumalacostraca</taxon>
        <taxon>Eucarida</taxon>
        <taxon>Decapoda</taxon>
        <taxon>Pleocyemata</taxon>
        <taxon>Brachyura</taxon>
        <taxon>Eubrachyura</taxon>
        <taxon>Portunoidea</taxon>
        <taxon>Portunidae</taxon>
        <taxon>Portuninae</taxon>
        <taxon>Portunus</taxon>
    </lineage>
</organism>
<dbReference type="EMBL" id="VSRR010062497">
    <property type="protein sequence ID" value="MPC83423.1"/>
    <property type="molecule type" value="Genomic_DNA"/>
</dbReference>
<dbReference type="Proteomes" id="UP000324222">
    <property type="component" value="Unassembled WGS sequence"/>
</dbReference>
<proteinExistence type="predicted"/>
<evidence type="ECO:0000313" key="1">
    <source>
        <dbReference type="EMBL" id="MPC83423.1"/>
    </source>
</evidence>
<gene>
    <name evidence="1" type="ORF">E2C01_078132</name>
</gene>
<dbReference type="AlphaFoldDB" id="A0A5B7ILU5"/>
<protein>
    <submittedName>
        <fullName evidence="1">Uncharacterized protein</fullName>
    </submittedName>
</protein>
<sequence length="43" mass="4617">MGPALGLGRRPALCLGLQGKWLHTAQPQSWALLILILILDAPI</sequence>
<reference evidence="1 2" key="1">
    <citation type="submission" date="2019-05" db="EMBL/GenBank/DDBJ databases">
        <title>Another draft genome of Portunus trituberculatus and its Hox gene families provides insights of decapod evolution.</title>
        <authorList>
            <person name="Jeong J.-H."/>
            <person name="Song I."/>
            <person name="Kim S."/>
            <person name="Choi T."/>
            <person name="Kim D."/>
            <person name="Ryu S."/>
            <person name="Kim W."/>
        </authorList>
    </citation>
    <scope>NUCLEOTIDE SEQUENCE [LARGE SCALE GENOMIC DNA]</scope>
    <source>
        <tissue evidence="1">Muscle</tissue>
    </source>
</reference>
<keyword evidence="2" id="KW-1185">Reference proteome</keyword>
<accession>A0A5B7ILU5</accession>
<evidence type="ECO:0000313" key="2">
    <source>
        <dbReference type="Proteomes" id="UP000324222"/>
    </source>
</evidence>